<evidence type="ECO:0000313" key="4">
    <source>
        <dbReference type="Proteomes" id="UP000024942"/>
    </source>
</evidence>
<protein>
    <submittedName>
        <fullName evidence="3">Glycerophosphoryl diester phosphodiesterase family protein</fullName>
    </submittedName>
</protein>
<dbReference type="Gene3D" id="3.20.20.190">
    <property type="entry name" value="Phosphatidylinositol (PI) phosphodiesterase"/>
    <property type="match status" value="1"/>
</dbReference>
<dbReference type="eggNOG" id="COG0584">
    <property type="taxonomic scope" value="Bacteria"/>
</dbReference>
<organism evidence="3 4">
    <name type="scientific">Hyphomonas oceanitis SCH89</name>
    <dbReference type="NCBI Taxonomy" id="1280953"/>
    <lineage>
        <taxon>Bacteria</taxon>
        <taxon>Pseudomonadati</taxon>
        <taxon>Pseudomonadota</taxon>
        <taxon>Alphaproteobacteria</taxon>
        <taxon>Hyphomonadales</taxon>
        <taxon>Hyphomonadaceae</taxon>
        <taxon>Hyphomonas</taxon>
    </lineage>
</organism>
<dbReference type="Proteomes" id="UP000024942">
    <property type="component" value="Unassembled WGS sequence"/>
</dbReference>
<evidence type="ECO:0000259" key="2">
    <source>
        <dbReference type="PROSITE" id="PS51704"/>
    </source>
</evidence>
<dbReference type="AlphaFoldDB" id="A0A059G4H3"/>
<dbReference type="InterPro" id="IPR017946">
    <property type="entry name" value="PLC-like_Pdiesterase_TIM-brl"/>
</dbReference>
<evidence type="ECO:0000313" key="3">
    <source>
        <dbReference type="EMBL" id="KDA01455.1"/>
    </source>
</evidence>
<evidence type="ECO:0000256" key="1">
    <source>
        <dbReference type="SAM" id="MobiDB-lite"/>
    </source>
</evidence>
<dbReference type="GO" id="GO:0006644">
    <property type="term" value="P:phospholipid metabolic process"/>
    <property type="evidence" value="ECO:0007669"/>
    <property type="project" value="TreeGrafter"/>
</dbReference>
<dbReference type="CDD" id="cd08566">
    <property type="entry name" value="GDPD_AtGDE_like"/>
    <property type="match status" value="1"/>
</dbReference>
<dbReference type="GO" id="GO:0006580">
    <property type="term" value="P:ethanolamine metabolic process"/>
    <property type="evidence" value="ECO:0007669"/>
    <property type="project" value="TreeGrafter"/>
</dbReference>
<dbReference type="PROSITE" id="PS51704">
    <property type="entry name" value="GP_PDE"/>
    <property type="match status" value="1"/>
</dbReference>
<feature type="domain" description="GP-PDE" evidence="2">
    <location>
        <begin position="76"/>
        <end position="323"/>
    </location>
</feature>
<dbReference type="GO" id="GO:0070291">
    <property type="term" value="P:N-acylethanolamine metabolic process"/>
    <property type="evidence" value="ECO:0007669"/>
    <property type="project" value="TreeGrafter"/>
</dbReference>
<dbReference type="PATRIC" id="fig|1280953.3.peg.3086"/>
<dbReference type="PANTHER" id="PTHR46320:SF1">
    <property type="entry name" value="GLYCEROPHOSPHODIESTER PHOSPHODIESTERASE 1"/>
    <property type="match status" value="1"/>
</dbReference>
<dbReference type="InterPro" id="IPR030395">
    <property type="entry name" value="GP_PDE_dom"/>
</dbReference>
<dbReference type="PANTHER" id="PTHR46320">
    <property type="entry name" value="GLYCEROPHOSPHODIESTER PHOSPHODIESTERASE 1"/>
    <property type="match status" value="1"/>
</dbReference>
<dbReference type="GO" id="GO:0008889">
    <property type="term" value="F:glycerophosphodiester phosphodiesterase activity"/>
    <property type="evidence" value="ECO:0007669"/>
    <property type="project" value="TreeGrafter"/>
</dbReference>
<dbReference type="GO" id="GO:0005886">
    <property type="term" value="C:plasma membrane"/>
    <property type="evidence" value="ECO:0007669"/>
    <property type="project" value="TreeGrafter"/>
</dbReference>
<feature type="compositionally biased region" description="Polar residues" evidence="1">
    <location>
        <begin position="42"/>
        <end position="52"/>
    </location>
</feature>
<proteinExistence type="predicted"/>
<dbReference type="STRING" id="1280953.HOC_15362"/>
<reference evidence="3 4" key="1">
    <citation type="journal article" date="2014" name="Antonie Van Leeuwenhoek">
        <title>Hyphomonas beringensis sp. nov. and Hyphomonas chukchiensis sp. nov., isolated from surface seawater of the Bering Sea and Chukchi Sea.</title>
        <authorList>
            <person name="Li C."/>
            <person name="Lai Q."/>
            <person name="Li G."/>
            <person name="Dong C."/>
            <person name="Wang J."/>
            <person name="Liao Y."/>
            <person name="Shao Z."/>
        </authorList>
    </citation>
    <scope>NUCLEOTIDE SEQUENCE [LARGE SCALE GENOMIC DNA]</scope>
    <source>
        <strain evidence="3 4">SCH89</strain>
    </source>
</reference>
<comment type="caution">
    <text evidence="3">The sequence shown here is derived from an EMBL/GenBank/DDBJ whole genome shotgun (WGS) entry which is preliminary data.</text>
</comment>
<name>A0A059G4H3_9PROT</name>
<feature type="region of interest" description="Disordered" evidence="1">
    <location>
        <begin position="1"/>
        <end position="52"/>
    </location>
</feature>
<dbReference type="OrthoDB" id="1854250at2"/>
<dbReference type="SUPFAM" id="SSF51695">
    <property type="entry name" value="PLC-like phosphodiesterases"/>
    <property type="match status" value="1"/>
</dbReference>
<accession>A0A059G4H3</accession>
<dbReference type="Pfam" id="PF03009">
    <property type="entry name" value="GDPD"/>
    <property type="match status" value="1"/>
</dbReference>
<dbReference type="EMBL" id="ARYL01000027">
    <property type="protein sequence ID" value="KDA01455.1"/>
    <property type="molecule type" value="Genomic_DNA"/>
</dbReference>
<keyword evidence="4" id="KW-1185">Reference proteome</keyword>
<gene>
    <name evidence="3" type="ORF">HOC_15362</name>
</gene>
<sequence>MLLTVGCSPEPTESENPEATQGQVYTCDLDPDTGKPLPDTCGTRSSDTGSNSISLSELKKLPLPAYFDCVRENKGLLIAAHRGGPAPGYPENTLETLQHAFAEGIRVFEVDIAESRDGVMLLMHDNRLNRTTTGDGYVADTDWADLAGLRMVDDDNQRTDFHPPKLTDVLLWAKQSGAILELDRKPTTSFKNIASAVRAAGAGDNVLLISYSDDEAAEIAAADAGLMMTAGAKGSRDIGRLEARGVDRTRLVAWTGTSSPDYAAWARDIQEGVEPAFGTLGRKGERLDDQYWADGDGSEYQDLVDNGLVLLATDEPYRVAAALKSDDLAREKCGR</sequence>